<dbReference type="EMBL" id="KV784359">
    <property type="protein sequence ID" value="OEU15059.1"/>
    <property type="molecule type" value="Genomic_DNA"/>
</dbReference>
<dbReference type="AlphaFoldDB" id="A0A1E7FA94"/>
<evidence type="ECO:0000313" key="3">
    <source>
        <dbReference type="Proteomes" id="UP000095751"/>
    </source>
</evidence>
<evidence type="ECO:0000256" key="1">
    <source>
        <dbReference type="SAM" id="MobiDB-lite"/>
    </source>
</evidence>
<name>A0A1E7FA94_9STRA</name>
<organism evidence="2 3">
    <name type="scientific">Fragilariopsis cylindrus CCMP1102</name>
    <dbReference type="NCBI Taxonomy" id="635003"/>
    <lineage>
        <taxon>Eukaryota</taxon>
        <taxon>Sar</taxon>
        <taxon>Stramenopiles</taxon>
        <taxon>Ochrophyta</taxon>
        <taxon>Bacillariophyta</taxon>
        <taxon>Bacillariophyceae</taxon>
        <taxon>Bacillariophycidae</taxon>
        <taxon>Bacillariales</taxon>
        <taxon>Bacillariaceae</taxon>
        <taxon>Fragilariopsis</taxon>
    </lineage>
</organism>
<dbReference type="OrthoDB" id="48395at2759"/>
<sequence>MSWTQVYVTGLSKSINPSDMEIENILNTRYDLTILNTRYDLTDDDNNVMWAGFESTLIKRDFFHSFQKRELLLFPSPSNSSGDIINNNFPLQQLKAELSNPKGAKDKNKNNKGTTKSQDLPDLRLRSKRKKPVRKHPVIISSDKTKTNQGNKTK</sequence>
<feature type="compositionally biased region" description="Basic residues" evidence="1">
    <location>
        <begin position="126"/>
        <end position="137"/>
    </location>
</feature>
<keyword evidence="3" id="KW-1185">Reference proteome</keyword>
<feature type="region of interest" description="Disordered" evidence="1">
    <location>
        <begin position="95"/>
        <end position="154"/>
    </location>
</feature>
<reference evidence="2 3" key="1">
    <citation type="submission" date="2016-09" db="EMBL/GenBank/DDBJ databases">
        <title>Extensive genetic diversity and differential bi-allelic expression allows diatom success in the polar Southern Ocean.</title>
        <authorList>
            <consortium name="DOE Joint Genome Institute"/>
            <person name="Mock T."/>
            <person name="Otillar R.P."/>
            <person name="Strauss J."/>
            <person name="Dupont C."/>
            <person name="Frickenhaus S."/>
            <person name="Maumus F."/>
            <person name="Mcmullan M."/>
            <person name="Sanges R."/>
            <person name="Schmutz J."/>
            <person name="Toseland A."/>
            <person name="Valas R."/>
            <person name="Veluchamy A."/>
            <person name="Ward B.J."/>
            <person name="Allen A."/>
            <person name="Barry K."/>
            <person name="Falciatore A."/>
            <person name="Ferrante M."/>
            <person name="Fortunato A.E."/>
            <person name="Gloeckner G."/>
            <person name="Gruber A."/>
            <person name="Hipkin R."/>
            <person name="Janech M."/>
            <person name="Kroth P."/>
            <person name="Leese F."/>
            <person name="Lindquist E."/>
            <person name="Lyon B.R."/>
            <person name="Martin J."/>
            <person name="Mayer C."/>
            <person name="Parker M."/>
            <person name="Quesneville H."/>
            <person name="Raymond J."/>
            <person name="Uhlig C."/>
            <person name="Valentin K.U."/>
            <person name="Worden A.Z."/>
            <person name="Armbrust E.V."/>
            <person name="Bowler C."/>
            <person name="Green B."/>
            <person name="Moulton V."/>
            <person name="Van Oosterhout C."/>
            <person name="Grigoriev I."/>
        </authorList>
    </citation>
    <scope>NUCLEOTIDE SEQUENCE [LARGE SCALE GENOMIC DNA]</scope>
    <source>
        <strain evidence="2 3">CCMP1102</strain>
    </source>
</reference>
<protein>
    <submittedName>
        <fullName evidence="2">Uncharacterized protein</fullName>
    </submittedName>
</protein>
<dbReference type="Proteomes" id="UP000095751">
    <property type="component" value="Unassembled WGS sequence"/>
</dbReference>
<dbReference type="KEGG" id="fcy:FRACYDRAFT_239741"/>
<gene>
    <name evidence="2" type="ORF">FRACYDRAFT_239741</name>
</gene>
<accession>A0A1E7FA94</accession>
<proteinExistence type="predicted"/>
<dbReference type="InParanoid" id="A0A1E7FA94"/>
<evidence type="ECO:0000313" key="2">
    <source>
        <dbReference type="EMBL" id="OEU15059.1"/>
    </source>
</evidence>